<organism evidence="3 4">
    <name type="scientific">Coniochaeta ligniaria NRRL 30616</name>
    <dbReference type="NCBI Taxonomy" id="1408157"/>
    <lineage>
        <taxon>Eukaryota</taxon>
        <taxon>Fungi</taxon>
        <taxon>Dikarya</taxon>
        <taxon>Ascomycota</taxon>
        <taxon>Pezizomycotina</taxon>
        <taxon>Sordariomycetes</taxon>
        <taxon>Sordariomycetidae</taxon>
        <taxon>Coniochaetales</taxon>
        <taxon>Coniochaetaceae</taxon>
        <taxon>Coniochaeta</taxon>
    </lineage>
</organism>
<reference evidence="3 4" key="1">
    <citation type="submission" date="2016-10" db="EMBL/GenBank/DDBJ databases">
        <title>Draft genome sequence of Coniochaeta ligniaria NRRL30616, a lignocellulolytic fungus for bioabatement of inhibitors in plant biomass hydrolysates.</title>
        <authorList>
            <consortium name="DOE Joint Genome Institute"/>
            <person name="Jimenez D.J."/>
            <person name="Hector R.E."/>
            <person name="Riley R."/>
            <person name="Sun H."/>
            <person name="Grigoriev I.V."/>
            <person name="Van Elsas J.D."/>
            <person name="Nichols N.N."/>
        </authorList>
    </citation>
    <scope>NUCLEOTIDE SEQUENCE [LARGE SCALE GENOMIC DNA]</scope>
    <source>
        <strain evidence="3 4">NRRL 30616</strain>
    </source>
</reference>
<sequence length="369" mass="40673">MSSPTWKADPLALLPTLSQHPRRSGSDESQASDTSTEAEQLSLASSSTILNLQLELIKDKLKEYKPLDANDDTAKVLNAFLDNLYGLGLATLAHEIDKFSSDPLKLRQLRNCLVDAILKPMAAAGGKQPGVTPSTNDLADDAIEAAMSSIEGSSRKGQATLKADCLRRDNNRCVIMGIVDSKVWKEMPTEERTSKHGATECAHILPFALRKLDDRSATHTKNKAAIWWALYEYFPILNGKIAPNTINQAANAMTLAAFAHRVFGAFSFGLKATEKDHEYQIEVLDPESYETSLLPPQVTFLQHDTRVPMPDKDLLDVHLRIGRILKVSGIGAAVRQSLARYEDRTEDNISSDGSTNLERILGDKLLMYI</sequence>
<feature type="domain" description="HNH nuclease" evidence="2">
    <location>
        <begin position="173"/>
        <end position="270"/>
    </location>
</feature>
<name>A0A1J7JXD5_9PEZI</name>
<evidence type="ECO:0000313" key="4">
    <source>
        <dbReference type="Proteomes" id="UP000182658"/>
    </source>
</evidence>
<feature type="region of interest" description="Disordered" evidence="1">
    <location>
        <begin position="1"/>
        <end position="40"/>
    </location>
</feature>
<evidence type="ECO:0000313" key="3">
    <source>
        <dbReference type="EMBL" id="OIW34084.1"/>
    </source>
</evidence>
<dbReference type="InParanoid" id="A0A1J7JXD5"/>
<dbReference type="STRING" id="1408157.A0A1J7JXD5"/>
<feature type="compositionally biased region" description="Polar residues" evidence="1">
    <location>
        <begin position="27"/>
        <end position="40"/>
    </location>
</feature>
<dbReference type="EMBL" id="KV875094">
    <property type="protein sequence ID" value="OIW34084.1"/>
    <property type="molecule type" value="Genomic_DNA"/>
</dbReference>
<protein>
    <recommendedName>
        <fullName evidence="2">HNH nuclease domain-containing protein</fullName>
    </recommendedName>
</protein>
<proteinExistence type="predicted"/>
<dbReference type="Proteomes" id="UP000182658">
    <property type="component" value="Unassembled WGS sequence"/>
</dbReference>
<evidence type="ECO:0000259" key="2">
    <source>
        <dbReference type="Pfam" id="PF13391"/>
    </source>
</evidence>
<dbReference type="Pfam" id="PF13391">
    <property type="entry name" value="HNH_2"/>
    <property type="match status" value="1"/>
</dbReference>
<accession>A0A1J7JXD5</accession>
<dbReference type="AlphaFoldDB" id="A0A1J7JXD5"/>
<keyword evidence="4" id="KW-1185">Reference proteome</keyword>
<gene>
    <name evidence="3" type="ORF">CONLIGDRAFT_677797</name>
</gene>
<evidence type="ECO:0000256" key="1">
    <source>
        <dbReference type="SAM" id="MobiDB-lite"/>
    </source>
</evidence>
<dbReference type="InterPro" id="IPR003615">
    <property type="entry name" value="HNH_nuc"/>
</dbReference>
<dbReference type="OrthoDB" id="2104739at2759"/>